<comment type="similarity">
    <text evidence="1">Belongs to the enoyl-CoA hydratase/isomerase family.</text>
</comment>
<evidence type="ECO:0000313" key="5">
    <source>
        <dbReference type="Proteomes" id="UP000183407"/>
    </source>
</evidence>
<reference evidence="5" key="1">
    <citation type="submission" date="2016-10" db="EMBL/GenBank/DDBJ databases">
        <authorList>
            <person name="Varghese N."/>
        </authorList>
    </citation>
    <scope>NUCLEOTIDE SEQUENCE [LARGE SCALE GENOMIC DNA]</scope>
    <source>
        <strain evidence="5">DSM 44719</strain>
    </source>
</reference>
<dbReference type="Gene3D" id="3.90.226.10">
    <property type="entry name" value="2-enoyl-CoA Hydratase, Chain A, domain 1"/>
    <property type="match status" value="1"/>
</dbReference>
<dbReference type="InterPro" id="IPR029045">
    <property type="entry name" value="ClpP/crotonase-like_dom_sf"/>
</dbReference>
<organism evidence="4 5">
    <name type="scientific">Rhodococcus jostii</name>
    <dbReference type="NCBI Taxonomy" id="132919"/>
    <lineage>
        <taxon>Bacteria</taxon>
        <taxon>Bacillati</taxon>
        <taxon>Actinomycetota</taxon>
        <taxon>Actinomycetes</taxon>
        <taxon>Mycobacteriales</taxon>
        <taxon>Nocardiaceae</taxon>
        <taxon>Rhodococcus</taxon>
    </lineage>
</organism>
<name>A0A1H4JL25_RHOJO</name>
<dbReference type="PANTHER" id="PTHR11941">
    <property type="entry name" value="ENOYL-COA HYDRATASE-RELATED"/>
    <property type="match status" value="1"/>
</dbReference>
<evidence type="ECO:0000256" key="2">
    <source>
        <dbReference type="ARBA" id="ARBA00023098"/>
    </source>
</evidence>
<protein>
    <submittedName>
        <fullName evidence="4">Enoyl-CoA hydratase/isomerase</fullName>
    </submittedName>
</protein>
<dbReference type="GO" id="GO:0006635">
    <property type="term" value="P:fatty acid beta-oxidation"/>
    <property type="evidence" value="ECO:0007669"/>
    <property type="project" value="TreeGrafter"/>
</dbReference>
<evidence type="ECO:0000256" key="3">
    <source>
        <dbReference type="ARBA" id="ARBA00023239"/>
    </source>
</evidence>
<dbReference type="GO" id="GO:0016853">
    <property type="term" value="F:isomerase activity"/>
    <property type="evidence" value="ECO:0007669"/>
    <property type="project" value="UniProtKB-KW"/>
</dbReference>
<dbReference type="GO" id="GO:0016829">
    <property type="term" value="F:lyase activity"/>
    <property type="evidence" value="ECO:0007669"/>
    <property type="project" value="UniProtKB-KW"/>
</dbReference>
<dbReference type="EMBL" id="FNTL01000003">
    <property type="protein sequence ID" value="SEB46665.1"/>
    <property type="molecule type" value="Genomic_DNA"/>
</dbReference>
<evidence type="ECO:0000313" key="4">
    <source>
        <dbReference type="EMBL" id="SEB46665.1"/>
    </source>
</evidence>
<evidence type="ECO:0000256" key="1">
    <source>
        <dbReference type="ARBA" id="ARBA00005254"/>
    </source>
</evidence>
<dbReference type="Proteomes" id="UP000183407">
    <property type="component" value="Unassembled WGS sequence"/>
</dbReference>
<dbReference type="PANTHER" id="PTHR11941:SF169">
    <property type="entry name" value="(7AS)-7A-METHYL-1,5-DIOXO-2,3,5,6,7,7A-HEXAHYDRO-1H-INDENE-CARBOXYL-COA HYDROLASE"/>
    <property type="match status" value="1"/>
</dbReference>
<dbReference type="Pfam" id="PF00378">
    <property type="entry name" value="ECH_1"/>
    <property type="match status" value="1"/>
</dbReference>
<proteinExistence type="inferred from homology"/>
<accession>A0A1H4JL25</accession>
<dbReference type="CDD" id="cd06558">
    <property type="entry name" value="crotonase-like"/>
    <property type="match status" value="1"/>
</dbReference>
<dbReference type="AlphaFoldDB" id="A0A1H4JL25"/>
<keyword evidence="3" id="KW-0456">Lyase</keyword>
<dbReference type="SUPFAM" id="SSF52096">
    <property type="entry name" value="ClpP/crotonase"/>
    <property type="match status" value="1"/>
</dbReference>
<dbReference type="InterPro" id="IPR001753">
    <property type="entry name" value="Enoyl-CoA_hydra/iso"/>
</dbReference>
<dbReference type="RefSeq" id="WP_073364857.1">
    <property type="nucleotide sequence ID" value="NZ_FNTL01000003.1"/>
</dbReference>
<keyword evidence="4" id="KW-0413">Isomerase</keyword>
<gene>
    <name evidence="4" type="ORF">SAMN04490220_0956</name>
</gene>
<sequence length="257" mass="27303">MSIESGKVKFEIVGNAALITLNDGARRNALGPDIRNGVLQGLDAALSDDDVNAIVLTGSGPAFCAGGDFRNDFLAVRNDPRAIDSLLTELFGLFRAIEKCAKPVICAVNGFALAGGMEIVLSSHLAVASSEAVFGLPEPMVLGVPAGYAVSRIQRQIARKHANEIVLLGERLSAQRAADIGLVNRVVPPNEVVPVALELAEKIAQASLMAIQTSLEYLSAGDTGEELQHARRTVGSVFCTPDVESRIDRFLDRSRNK</sequence>
<keyword evidence="2" id="KW-0443">Lipid metabolism</keyword>